<name>A0A0F9KYQ3_9ZZZZ</name>
<protein>
    <submittedName>
        <fullName evidence="1">Uncharacterized protein</fullName>
    </submittedName>
</protein>
<evidence type="ECO:0000313" key="1">
    <source>
        <dbReference type="EMBL" id="KKM86853.1"/>
    </source>
</evidence>
<reference evidence="1" key="1">
    <citation type="journal article" date="2015" name="Nature">
        <title>Complex archaea that bridge the gap between prokaryotes and eukaryotes.</title>
        <authorList>
            <person name="Spang A."/>
            <person name="Saw J.H."/>
            <person name="Jorgensen S.L."/>
            <person name="Zaremba-Niedzwiedzka K."/>
            <person name="Martijn J."/>
            <person name="Lind A.E."/>
            <person name="van Eijk R."/>
            <person name="Schleper C."/>
            <person name="Guy L."/>
            <person name="Ettema T.J."/>
        </authorList>
    </citation>
    <scope>NUCLEOTIDE SEQUENCE</scope>
</reference>
<organism evidence="1">
    <name type="scientific">marine sediment metagenome</name>
    <dbReference type="NCBI Taxonomy" id="412755"/>
    <lineage>
        <taxon>unclassified sequences</taxon>
        <taxon>metagenomes</taxon>
        <taxon>ecological metagenomes</taxon>
    </lineage>
</organism>
<sequence length="137" mass="15817">MKPYPKTPTASTWRRFPAPVDLARQKVLAYRRGSVVVFSQVAPMKAPDGSDDVLPTWLVSVSQRDRSMPTDETMEIVRRAFGMLTAEEDNHLSGISRDLFMVVDPARRVDCECKEDEITIERPDGYRYTQPRDRRVW</sequence>
<accession>A0A0F9KYQ3</accession>
<dbReference type="AlphaFoldDB" id="A0A0F9KYQ3"/>
<comment type="caution">
    <text evidence="1">The sequence shown here is derived from an EMBL/GenBank/DDBJ whole genome shotgun (WGS) entry which is preliminary data.</text>
</comment>
<gene>
    <name evidence="1" type="ORF">LCGC14_1274790</name>
</gene>
<proteinExistence type="predicted"/>
<dbReference type="EMBL" id="LAZR01007190">
    <property type="protein sequence ID" value="KKM86853.1"/>
    <property type="molecule type" value="Genomic_DNA"/>
</dbReference>